<feature type="compositionally biased region" description="Low complexity" evidence="4">
    <location>
        <begin position="296"/>
        <end position="305"/>
    </location>
</feature>
<feature type="compositionally biased region" description="Pro residues" evidence="4">
    <location>
        <begin position="306"/>
        <end position="317"/>
    </location>
</feature>
<dbReference type="SUPFAM" id="SSF54928">
    <property type="entry name" value="RNA-binding domain, RBD"/>
    <property type="match status" value="2"/>
</dbReference>
<dbReference type="GO" id="GO:0003729">
    <property type="term" value="F:mRNA binding"/>
    <property type="evidence" value="ECO:0007669"/>
    <property type="project" value="TreeGrafter"/>
</dbReference>
<dbReference type="FunFam" id="3.30.70.330:FF:000427">
    <property type="entry name" value="Heterogeneous nuclear ribonucleoprotein 27C"/>
    <property type="match status" value="1"/>
</dbReference>
<dbReference type="PANTHER" id="PTHR48032:SF6">
    <property type="entry name" value="RNA-BINDING (RRM_RBD_RNP MOTIFS) FAMILY PROTEIN"/>
    <property type="match status" value="1"/>
</dbReference>
<dbReference type="InterPro" id="IPR012677">
    <property type="entry name" value="Nucleotide-bd_a/b_plait_sf"/>
</dbReference>
<evidence type="ECO:0000256" key="3">
    <source>
        <dbReference type="PROSITE-ProRule" id="PRU00176"/>
    </source>
</evidence>
<dbReference type="CDD" id="cd12325">
    <property type="entry name" value="RRM1_hnRNPA_hnRNPD_like"/>
    <property type="match status" value="1"/>
</dbReference>
<dbReference type="STRING" id="126957.T1JIY3"/>
<evidence type="ECO:0000256" key="1">
    <source>
        <dbReference type="ARBA" id="ARBA00022737"/>
    </source>
</evidence>
<proteinExistence type="predicted"/>
<feature type="region of interest" description="Disordered" evidence="4">
    <location>
        <begin position="296"/>
        <end position="396"/>
    </location>
</feature>
<feature type="domain" description="RRM" evidence="5">
    <location>
        <begin position="1"/>
        <end position="95"/>
    </location>
</feature>
<dbReference type="AlphaFoldDB" id="T1JIY3"/>
<dbReference type="EnsemblMetazoa" id="SMAR013814-RA">
    <property type="protein sequence ID" value="SMAR013814-PA"/>
    <property type="gene ID" value="SMAR013814"/>
</dbReference>
<dbReference type="Pfam" id="PF00076">
    <property type="entry name" value="RRM_1"/>
    <property type="match status" value="2"/>
</dbReference>
<feature type="compositionally biased region" description="Gly residues" evidence="4">
    <location>
        <begin position="319"/>
        <end position="340"/>
    </location>
</feature>
<keyword evidence="7" id="KW-1185">Reference proteome</keyword>
<feature type="domain" description="RRM" evidence="5">
    <location>
        <begin position="98"/>
        <end position="175"/>
    </location>
</feature>
<dbReference type="InterPro" id="IPR000504">
    <property type="entry name" value="RRM_dom"/>
</dbReference>
<accession>T1JIY3</accession>
<dbReference type="GO" id="GO:0006417">
    <property type="term" value="P:regulation of translation"/>
    <property type="evidence" value="ECO:0007669"/>
    <property type="project" value="TreeGrafter"/>
</dbReference>
<evidence type="ECO:0000313" key="6">
    <source>
        <dbReference type="EnsemblMetazoa" id="SMAR013814-PA"/>
    </source>
</evidence>
<evidence type="ECO:0000256" key="2">
    <source>
        <dbReference type="ARBA" id="ARBA00022884"/>
    </source>
</evidence>
<dbReference type="PhylomeDB" id="T1JIY3"/>
<dbReference type="InterPro" id="IPR035979">
    <property type="entry name" value="RBD_domain_sf"/>
</dbReference>
<dbReference type="Proteomes" id="UP000014500">
    <property type="component" value="Unassembled WGS sequence"/>
</dbReference>
<name>T1JIY3_STRMM</name>
<dbReference type="Gene3D" id="3.30.70.330">
    <property type="match status" value="2"/>
</dbReference>
<sequence length="396" mass="41133">KLFVGGLSWETTQDTLCRFFTRFGEVIDCVVMKNNETGRSRGFGFVTFKDPGCVQVVLSSGPHSLDGRTIDPKACNPRSMQKGSGDHKQVQKNKGNNPKIFLGGLPSNITETDLKNFFSKYGSVLEVVIMYDQEKKRSRGFGFLSFETEDSVEQVCAEHYVNVNGKQVECKKAEPRDGPRSNKLSNQWNGTVMGLSPGIPPHMGGHLAGPMAGPGMGPPPMGPMANGMPIGASYQPGGWGGPQQTAYGQGYGAPPPNASYQGWGAPGGYGPYGTAQYGTSPQGGFGGFDVTPSTGYPGYTWGTPTPASPAGPMPPAPGTGTGTGTGTGSGSGSGTGGGGNTMTSNQDHFNQNQTGTSNTSNASSSTTNSSAASQSASGMKSEFNSFSTAYGEPDIF</sequence>
<evidence type="ECO:0000256" key="4">
    <source>
        <dbReference type="SAM" id="MobiDB-lite"/>
    </source>
</evidence>
<dbReference type="OMA" id="PCNPRSQ"/>
<evidence type="ECO:0000313" key="7">
    <source>
        <dbReference type="Proteomes" id="UP000014500"/>
    </source>
</evidence>
<dbReference type="eggNOG" id="KOG4205">
    <property type="taxonomic scope" value="Eukaryota"/>
</dbReference>
<reference evidence="6" key="2">
    <citation type="submission" date="2015-02" db="UniProtKB">
        <authorList>
            <consortium name="EnsemblMetazoa"/>
        </authorList>
    </citation>
    <scope>IDENTIFICATION</scope>
</reference>
<protein>
    <recommendedName>
        <fullName evidence="5">RRM domain-containing protein</fullName>
    </recommendedName>
</protein>
<reference evidence="7" key="1">
    <citation type="submission" date="2011-05" db="EMBL/GenBank/DDBJ databases">
        <authorList>
            <person name="Richards S.R."/>
            <person name="Qu J."/>
            <person name="Jiang H."/>
            <person name="Jhangiani S.N."/>
            <person name="Agravi P."/>
            <person name="Goodspeed R."/>
            <person name="Gross S."/>
            <person name="Mandapat C."/>
            <person name="Jackson L."/>
            <person name="Mathew T."/>
            <person name="Pu L."/>
            <person name="Thornton R."/>
            <person name="Saada N."/>
            <person name="Wilczek-Boney K.B."/>
            <person name="Lee S."/>
            <person name="Kovar C."/>
            <person name="Wu Y."/>
            <person name="Scherer S.E."/>
            <person name="Worley K.C."/>
            <person name="Muzny D.M."/>
            <person name="Gibbs R."/>
        </authorList>
    </citation>
    <scope>NUCLEOTIDE SEQUENCE</scope>
    <source>
        <strain evidence="7">Brora</strain>
    </source>
</reference>
<organism evidence="6 7">
    <name type="scientific">Strigamia maritima</name>
    <name type="common">European centipede</name>
    <name type="synonym">Geophilus maritimus</name>
    <dbReference type="NCBI Taxonomy" id="126957"/>
    <lineage>
        <taxon>Eukaryota</taxon>
        <taxon>Metazoa</taxon>
        <taxon>Ecdysozoa</taxon>
        <taxon>Arthropoda</taxon>
        <taxon>Myriapoda</taxon>
        <taxon>Chilopoda</taxon>
        <taxon>Pleurostigmophora</taxon>
        <taxon>Geophilomorpha</taxon>
        <taxon>Linotaeniidae</taxon>
        <taxon>Strigamia</taxon>
    </lineage>
</organism>
<dbReference type="SMART" id="SM00360">
    <property type="entry name" value="RRM"/>
    <property type="match status" value="2"/>
</dbReference>
<keyword evidence="1" id="KW-0677">Repeat</keyword>
<dbReference type="PANTHER" id="PTHR48032">
    <property type="entry name" value="RNA-BINDING PROTEIN MUSASHI HOMOLOG RBP6"/>
    <property type="match status" value="1"/>
</dbReference>
<keyword evidence="2 3" id="KW-0694">RNA-binding</keyword>
<feature type="compositionally biased region" description="Low complexity" evidence="4">
    <location>
        <begin position="341"/>
        <end position="378"/>
    </location>
</feature>
<dbReference type="PROSITE" id="PS50102">
    <property type="entry name" value="RRM"/>
    <property type="match status" value="2"/>
</dbReference>
<dbReference type="HOGENOM" id="CLU_012062_1_2_1"/>
<evidence type="ECO:0000259" key="5">
    <source>
        <dbReference type="PROSITE" id="PS50102"/>
    </source>
</evidence>
<dbReference type="EMBL" id="JH431252">
    <property type="status" value="NOT_ANNOTATED_CDS"/>
    <property type="molecule type" value="Genomic_DNA"/>
</dbReference>